<keyword evidence="3" id="KW-1185">Reference proteome</keyword>
<evidence type="ECO:0000259" key="1">
    <source>
        <dbReference type="PROSITE" id="PS50878"/>
    </source>
</evidence>
<keyword evidence="2" id="KW-0548">Nucleotidyltransferase</keyword>
<accession>A0A392MHI4</accession>
<feature type="domain" description="Reverse transcriptase" evidence="1">
    <location>
        <begin position="1"/>
        <end position="100"/>
    </location>
</feature>
<dbReference type="InterPro" id="IPR000477">
    <property type="entry name" value="RT_dom"/>
</dbReference>
<evidence type="ECO:0000313" key="3">
    <source>
        <dbReference type="Proteomes" id="UP000265520"/>
    </source>
</evidence>
<reference evidence="2 3" key="1">
    <citation type="journal article" date="2018" name="Front. Plant Sci.">
        <title>Red Clover (Trifolium pratense) and Zigzag Clover (T. medium) - A Picture of Genomic Similarities and Differences.</title>
        <authorList>
            <person name="Dluhosova J."/>
            <person name="Istvanek J."/>
            <person name="Nedelnik J."/>
            <person name="Repkova J."/>
        </authorList>
    </citation>
    <scope>NUCLEOTIDE SEQUENCE [LARGE SCALE GENOMIC DNA]</scope>
    <source>
        <strain evidence="3">cv. 10/8</strain>
        <tissue evidence="2">Leaf</tissue>
    </source>
</reference>
<dbReference type="EMBL" id="LXQA010008966">
    <property type="protein sequence ID" value="MCH85694.1"/>
    <property type="molecule type" value="Genomic_DNA"/>
</dbReference>
<dbReference type="PANTHER" id="PTHR33116">
    <property type="entry name" value="REVERSE TRANSCRIPTASE ZINC-BINDING DOMAIN-CONTAINING PROTEIN-RELATED-RELATED"/>
    <property type="match status" value="1"/>
</dbReference>
<dbReference type="PANTHER" id="PTHR33116:SF78">
    <property type="entry name" value="OS12G0587133 PROTEIN"/>
    <property type="match status" value="1"/>
</dbReference>
<name>A0A392MHI4_9FABA</name>
<proteinExistence type="predicted"/>
<evidence type="ECO:0000313" key="2">
    <source>
        <dbReference type="EMBL" id="MCH85694.1"/>
    </source>
</evidence>
<protein>
    <submittedName>
        <fullName evidence="2">LINE-1 reverse transcriptase like</fullName>
    </submittedName>
</protein>
<dbReference type="PROSITE" id="PS50878">
    <property type="entry name" value="RT_POL"/>
    <property type="match status" value="1"/>
</dbReference>
<keyword evidence="2" id="KW-0695">RNA-directed DNA polymerase</keyword>
<gene>
    <name evidence="2" type="ORF">A2U01_0006543</name>
</gene>
<keyword evidence="2" id="KW-0808">Transferase</keyword>
<organism evidence="2 3">
    <name type="scientific">Trifolium medium</name>
    <dbReference type="NCBI Taxonomy" id="97028"/>
    <lineage>
        <taxon>Eukaryota</taxon>
        <taxon>Viridiplantae</taxon>
        <taxon>Streptophyta</taxon>
        <taxon>Embryophyta</taxon>
        <taxon>Tracheophyta</taxon>
        <taxon>Spermatophyta</taxon>
        <taxon>Magnoliopsida</taxon>
        <taxon>eudicotyledons</taxon>
        <taxon>Gunneridae</taxon>
        <taxon>Pentapetalae</taxon>
        <taxon>rosids</taxon>
        <taxon>fabids</taxon>
        <taxon>Fabales</taxon>
        <taxon>Fabaceae</taxon>
        <taxon>Papilionoideae</taxon>
        <taxon>50 kb inversion clade</taxon>
        <taxon>NPAAA clade</taxon>
        <taxon>Hologalegina</taxon>
        <taxon>IRL clade</taxon>
        <taxon>Trifolieae</taxon>
        <taxon>Trifolium</taxon>
    </lineage>
</organism>
<sequence>MRKAVAIDRFKPFHIGRDGVPVSLLQYADDTLCIGEASVENLWALKAILRGFELASGLKVNFWKSSIIGVNVPNEFLAMASMFLNCRIGRTPFKYLGLPVGANPTLTSTWKPMLDVIRGRVGSWGNKYLSLGGRIVMVNAVLNAIPIYYLSYLKMPAKVWREVVKIQRKFLWSGLSNRSKISWVKWDDVCKPRKEGGLGIRDLRITNISLLAKWRWKLLQPEPEFWKDIVVAKYGEHVVGTSNLGEDHISRVGSAWWRSVCLLDNDSHWFDQGVAKVLGNGNMTCFWNDTWVGDQSLAQRFPRLFSISVQQHQKVSHMGRLEDVGWRWELSWRREFFLWEIPIYNEFLTVIDGFLPISQDDCWRWRADPGGFYAEICV</sequence>
<dbReference type="GO" id="GO:0003964">
    <property type="term" value="F:RNA-directed DNA polymerase activity"/>
    <property type="evidence" value="ECO:0007669"/>
    <property type="project" value="UniProtKB-KW"/>
</dbReference>
<comment type="caution">
    <text evidence="2">The sequence shown here is derived from an EMBL/GenBank/DDBJ whole genome shotgun (WGS) entry which is preliminary data.</text>
</comment>
<dbReference type="Proteomes" id="UP000265520">
    <property type="component" value="Unassembled WGS sequence"/>
</dbReference>
<dbReference type="AlphaFoldDB" id="A0A392MHI4"/>